<name>A0A1Q5ZW87_9SPHI</name>
<protein>
    <submittedName>
        <fullName evidence="1">Uncharacterized protein</fullName>
    </submittedName>
</protein>
<accession>A0A1Q5ZW87</accession>
<comment type="caution">
    <text evidence="1">The sequence shown here is derived from an EMBL/GenBank/DDBJ whole genome shotgun (WGS) entry which is preliminary data.</text>
</comment>
<evidence type="ECO:0000313" key="2">
    <source>
        <dbReference type="Proteomes" id="UP000186720"/>
    </source>
</evidence>
<evidence type="ECO:0000313" key="1">
    <source>
        <dbReference type="EMBL" id="OKS86041.1"/>
    </source>
</evidence>
<dbReference type="AlphaFoldDB" id="A0A1Q5ZW87"/>
<dbReference type="Proteomes" id="UP000186720">
    <property type="component" value="Unassembled WGS sequence"/>
</dbReference>
<sequence length="284" mass="32917">MKYVEIAQEKIGENLIFIQDLIGLKHKHFYAALNASEPTLKKILLSKNQVYIDLYIQVAFLFGMRLEEIIDRTIKLPINFRETLLNYHKTIKSDAYEYLNQRPITSYAIKRLLNTDKLNEFKKAEKVKVEIRDLLGYDYDVSTLSATLAGFNQIISRQASNNSNHKEYKLDKPFTEKSTGSYIPSYIKLTQYLNQRIDLRNVEYDITFDSVFKMFEIIIQVSDKSKSGKELFLGFKKTSFNEINVRNYLTPLLNSGLVVTKDQKGSDDVMYGITDKGIDVLNLK</sequence>
<proteinExistence type="predicted"/>
<reference evidence="1 2" key="1">
    <citation type="submission" date="2016-11" db="EMBL/GenBank/DDBJ databases">
        <title>Whole Genome Sequencing of Mucilaginibacter polytrichastri RG4-7(T) isolated from the moss sample.</title>
        <authorList>
            <person name="Li Y."/>
        </authorList>
    </citation>
    <scope>NUCLEOTIDE SEQUENCE [LARGE SCALE GENOMIC DNA]</scope>
    <source>
        <strain evidence="1 2">RG4-7</strain>
    </source>
</reference>
<dbReference type="RefSeq" id="WP_074488788.1">
    <property type="nucleotide sequence ID" value="NZ_FPAM01000002.1"/>
</dbReference>
<keyword evidence="2" id="KW-1185">Reference proteome</keyword>
<organism evidence="1 2">
    <name type="scientific">Mucilaginibacter polytrichastri</name>
    <dbReference type="NCBI Taxonomy" id="1302689"/>
    <lineage>
        <taxon>Bacteria</taxon>
        <taxon>Pseudomonadati</taxon>
        <taxon>Bacteroidota</taxon>
        <taxon>Sphingobacteriia</taxon>
        <taxon>Sphingobacteriales</taxon>
        <taxon>Sphingobacteriaceae</taxon>
        <taxon>Mucilaginibacter</taxon>
    </lineage>
</organism>
<dbReference type="EMBL" id="MPPL01000001">
    <property type="protein sequence ID" value="OKS86041.1"/>
    <property type="molecule type" value="Genomic_DNA"/>
</dbReference>
<gene>
    <name evidence="1" type="ORF">RG47T_1488</name>
</gene>